<evidence type="ECO:0000313" key="9">
    <source>
        <dbReference type="Proteomes" id="UP000603453"/>
    </source>
</evidence>
<feature type="domain" description="Glucose-methanol-choline oxidoreductase N-terminal" evidence="5">
    <location>
        <begin position="916"/>
        <end position="1125"/>
    </location>
</feature>
<name>A0A8H7RBC4_9FUNG</name>
<evidence type="ECO:0000256" key="3">
    <source>
        <dbReference type="ARBA" id="ARBA00022827"/>
    </source>
</evidence>
<dbReference type="SUPFAM" id="SSF51905">
    <property type="entry name" value="FAD/NAD(P)-binding domain"/>
    <property type="match status" value="2"/>
</dbReference>
<dbReference type="InterPro" id="IPR036188">
    <property type="entry name" value="FAD/NAD-bd_sf"/>
</dbReference>
<gene>
    <name evidence="8" type="ORF">INT47_008508</name>
</gene>
<evidence type="ECO:0008006" key="10">
    <source>
        <dbReference type="Google" id="ProtNLM"/>
    </source>
</evidence>
<dbReference type="InterPro" id="IPR003953">
    <property type="entry name" value="FAD-dep_OxRdtase_2_FAD-bd"/>
</dbReference>
<keyword evidence="3" id="KW-0274">FAD</keyword>
<dbReference type="EMBL" id="JAEPRD010000030">
    <property type="protein sequence ID" value="KAG2206491.1"/>
    <property type="molecule type" value="Genomic_DNA"/>
</dbReference>
<feature type="domain" description="Glucose-methanol-choline oxidoreductase C-terminal" evidence="7">
    <location>
        <begin position="1215"/>
        <end position="1352"/>
    </location>
</feature>
<dbReference type="InterPro" id="IPR000172">
    <property type="entry name" value="GMC_OxRdtase_N"/>
</dbReference>
<protein>
    <recommendedName>
        <fullName evidence="10">Long-chain-alcohol oxidase</fullName>
    </recommendedName>
</protein>
<evidence type="ECO:0000256" key="1">
    <source>
        <dbReference type="ARBA" id="ARBA00010790"/>
    </source>
</evidence>
<keyword evidence="9" id="KW-1185">Reference proteome</keyword>
<evidence type="ECO:0000313" key="8">
    <source>
        <dbReference type="EMBL" id="KAG2206491.1"/>
    </source>
</evidence>
<evidence type="ECO:0000256" key="4">
    <source>
        <dbReference type="ARBA" id="ARBA00023002"/>
    </source>
</evidence>
<accession>A0A8H7RBC4</accession>
<dbReference type="InterPro" id="IPR007867">
    <property type="entry name" value="GMC_OxRtase_C"/>
</dbReference>
<organism evidence="8 9">
    <name type="scientific">Mucor saturninus</name>
    <dbReference type="NCBI Taxonomy" id="64648"/>
    <lineage>
        <taxon>Eukaryota</taxon>
        <taxon>Fungi</taxon>
        <taxon>Fungi incertae sedis</taxon>
        <taxon>Mucoromycota</taxon>
        <taxon>Mucoromycotina</taxon>
        <taxon>Mucoromycetes</taxon>
        <taxon>Mucorales</taxon>
        <taxon>Mucorineae</taxon>
        <taxon>Mucoraceae</taxon>
        <taxon>Mucor</taxon>
    </lineage>
</organism>
<evidence type="ECO:0000259" key="6">
    <source>
        <dbReference type="Pfam" id="PF00890"/>
    </source>
</evidence>
<dbReference type="PANTHER" id="PTHR46056:SF12">
    <property type="entry name" value="LONG-CHAIN-ALCOHOL OXIDASE"/>
    <property type="match status" value="1"/>
</dbReference>
<dbReference type="Pfam" id="PF00732">
    <property type="entry name" value="GMC_oxred_N"/>
    <property type="match status" value="2"/>
</dbReference>
<sequence length="1369" mass="150465">MAILNTTQRETLTAIVDTFVAPLNQQEEEALIQNTLNTPNNCFSESQISDFSRLSGSKVNALDRIEQKLSITLSPKQINDFTMVLNLLSYRPSSVLFTGYWTLFKDLDRSCREQVLLGWKKSSYAIFRQLYNTFMGIGIIESYNAMETPLYESIKYAGIQGGHSYFQHQPDYAKVYHERLHMLTTEEAKSYKRFDAIVIGSGAGGGVTACELSKAGLSVLVIEKGRYFHQDDMEVDNDRFALSNMFDNGGIVPNSNGTVNLISASTFGGGTTINYSASIGPQQFVKEQWEKKGLPYFVSQQFENDIQSVLDRIGASTQNIVHSGPNLKLIEGCHNLGYDITLMAQNTSGRPHHCGKCYTGCSSGVKNSTTNTYLKDAAAYGAKFLDATQVMHIVTKNGKVKGVSCRIHGEKKDFVFYANTVVVAGGALHTPGLLKNSGLTNAHIGKDLRLHLSALTVAIYDDVVNPSEGSLLTTVSNQFDNFDGSTYGFKIECFTNGVGLFSGMLPWSGAAAHKQRVLRHRNAVITFAMARDMDSQCNVKYDAYNKVDIDFTISKHDGDTLTEGIVQMAKIHVAAGAREIHVTQSAIDAFVFESDEESRVDNPRFLDWIQSVYRLGPPVPSSGHQMASCRMGVSPLTSATKPTGETWDISNLYVSDSSLFPTALGVNPMVTIQAIALHVSRHIIDQQRAEANIFDTFIGELSPEKTLALVTSIQGKEDCYGINSTQVSNLAKISASSLDVKATVLDFFQNSVEPSKRVDLLRVLDLLATRPGSLLMTGYFQPFHLLSQEQREQVLLSWRKSSMQTFRGLYSSLAGICLFNAYSLTNSPILDAIGYDADKFFETHPDYGPVQHNRIPMMTKEQVTGMTFDVIVVGSGAGGGVVAGELAQAGYSVLVIEKGKYFHPSEMVQEEYQGYRDMYDGGTAFMATNGTTQCLAGSTLGGGTALNYLVSLKPQYFVREEWAKQGLSHFISPQFNKDLERVFDRIGATTENVTMSKTSEKFISGCKQLGYEVERTPVNTGGRAHHCNKCMLGCKAGIKNSTANTWLVDAMNHGARFLDRTIVTRVLTSKGKAIGVECHIQDSTEVTRLMAKHVIVACGSLRTPTLLKNSGLSNKHIGKHLVIQPISMVFGFYDEVIRQNDGPLISNVCNALDNCQGDHYGAKIEEGTLLPGGVSNKIPWLGAAEHKSMMMRHKSMVSMLNVVRDKDSVGVVDYDPSSPNPIFSYKVSKHDGQSMVMCIEKNMKIMVASGARELYSPQPNVDPFKFRDDEESRIDNPRFIKWIESIHKAGALNTPIISVHQLGTCRMGVSPKISAVQPTGETWEIKNLHVADGSVFPTSVGVNPMVTIEAVALHIARNVISSLEPKSRL</sequence>
<dbReference type="Pfam" id="PF00890">
    <property type="entry name" value="FAD_binding_2"/>
    <property type="match status" value="2"/>
</dbReference>
<dbReference type="GO" id="GO:0016614">
    <property type="term" value="F:oxidoreductase activity, acting on CH-OH group of donors"/>
    <property type="evidence" value="ECO:0007669"/>
    <property type="project" value="InterPro"/>
</dbReference>
<feature type="domain" description="Glucose-methanol-choline oxidoreductase C-terminal" evidence="7">
    <location>
        <begin position="543"/>
        <end position="676"/>
    </location>
</feature>
<evidence type="ECO:0000259" key="7">
    <source>
        <dbReference type="Pfam" id="PF05199"/>
    </source>
</evidence>
<evidence type="ECO:0000256" key="2">
    <source>
        <dbReference type="ARBA" id="ARBA00022630"/>
    </source>
</evidence>
<feature type="domain" description="FAD-dependent oxidoreductase 2 FAD-binding" evidence="6">
    <location>
        <begin position="869"/>
        <end position="902"/>
    </location>
</feature>
<dbReference type="Gene3D" id="3.50.50.60">
    <property type="entry name" value="FAD/NAD(P)-binding domain"/>
    <property type="match status" value="4"/>
</dbReference>
<comment type="caution">
    <text evidence="8">The sequence shown here is derived from an EMBL/GenBank/DDBJ whole genome shotgun (WGS) entry which is preliminary data.</text>
</comment>
<keyword evidence="4" id="KW-0560">Oxidoreductase</keyword>
<dbReference type="PANTHER" id="PTHR46056">
    <property type="entry name" value="LONG-CHAIN-ALCOHOL OXIDASE"/>
    <property type="match status" value="1"/>
</dbReference>
<keyword evidence="2" id="KW-0285">Flavoprotein</keyword>
<feature type="domain" description="FAD-dependent oxidoreductase 2 FAD-binding" evidence="6">
    <location>
        <begin position="195"/>
        <end position="228"/>
    </location>
</feature>
<dbReference type="Pfam" id="PF05199">
    <property type="entry name" value="GMC_oxred_C"/>
    <property type="match status" value="2"/>
</dbReference>
<feature type="domain" description="Glucose-methanol-choline oxidoreductase N-terminal" evidence="5">
    <location>
        <begin position="244"/>
        <end position="452"/>
    </location>
</feature>
<comment type="similarity">
    <text evidence="1">Belongs to the GMC oxidoreductase family.</text>
</comment>
<evidence type="ECO:0000259" key="5">
    <source>
        <dbReference type="Pfam" id="PF00732"/>
    </source>
</evidence>
<dbReference type="GO" id="GO:0050660">
    <property type="term" value="F:flavin adenine dinucleotide binding"/>
    <property type="evidence" value="ECO:0007669"/>
    <property type="project" value="InterPro"/>
</dbReference>
<proteinExistence type="inferred from homology"/>
<dbReference type="Proteomes" id="UP000603453">
    <property type="component" value="Unassembled WGS sequence"/>
</dbReference>
<dbReference type="OrthoDB" id="269227at2759"/>
<reference evidence="8" key="1">
    <citation type="submission" date="2020-12" db="EMBL/GenBank/DDBJ databases">
        <title>Metabolic potential, ecology and presence of endohyphal bacteria is reflected in genomic diversity of Mucoromycotina.</title>
        <authorList>
            <person name="Muszewska A."/>
            <person name="Okrasinska A."/>
            <person name="Steczkiewicz K."/>
            <person name="Drgas O."/>
            <person name="Orlowska M."/>
            <person name="Perlinska-Lenart U."/>
            <person name="Aleksandrzak-Piekarczyk T."/>
            <person name="Szatraj K."/>
            <person name="Zielenkiewicz U."/>
            <person name="Pilsyk S."/>
            <person name="Malc E."/>
            <person name="Mieczkowski P."/>
            <person name="Kruszewska J.S."/>
            <person name="Biernat P."/>
            <person name="Pawlowska J."/>
        </authorList>
    </citation>
    <scope>NUCLEOTIDE SEQUENCE</scope>
    <source>
        <strain evidence="8">WA0000017839</strain>
    </source>
</reference>